<keyword evidence="1" id="KW-0472">Membrane</keyword>
<keyword evidence="1" id="KW-0812">Transmembrane</keyword>
<evidence type="ECO:0000313" key="3">
    <source>
        <dbReference type="Proteomes" id="UP001206067"/>
    </source>
</evidence>
<proteinExistence type="predicted"/>
<feature type="transmembrane region" description="Helical" evidence="1">
    <location>
        <begin position="12"/>
        <end position="39"/>
    </location>
</feature>
<evidence type="ECO:0000313" key="2">
    <source>
        <dbReference type="EMBL" id="MCR2835205.1"/>
    </source>
</evidence>
<reference evidence="2 3" key="1">
    <citation type="submission" date="2022-08" db="EMBL/GenBank/DDBJ databases">
        <title>Polyphasic taxonomy analysis of Qipengyuania sp.RS5-5.</title>
        <authorList>
            <person name="Xamxidin M."/>
            <person name="Wu M."/>
        </authorList>
    </citation>
    <scope>NUCLEOTIDE SEQUENCE [LARGE SCALE GENOMIC DNA]</scope>
    <source>
        <strain evidence="2 3">RS5-5</strain>
    </source>
</reference>
<accession>A0ABT1XU56</accession>
<dbReference type="Proteomes" id="UP001206067">
    <property type="component" value="Unassembled WGS sequence"/>
</dbReference>
<organism evidence="2 3">
    <name type="scientific">Parerythrobacter lacustris</name>
    <dbReference type="NCBI Taxonomy" id="2969984"/>
    <lineage>
        <taxon>Bacteria</taxon>
        <taxon>Pseudomonadati</taxon>
        <taxon>Pseudomonadota</taxon>
        <taxon>Alphaproteobacteria</taxon>
        <taxon>Sphingomonadales</taxon>
        <taxon>Erythrobacteraceae</taxon>
        <taxon>Parerythrobacter</taxon>
    </lineage>
</organism>
<gene>
    <name evidence="2" type="ORF">NSO95_14750</name>
</gene>
<keyword evidence="3" id="KW-1185">Reference proteome</keyword>
<keyword evidence="1" id="KW-1133">Transmembrane helix</keyword>
<name>A0ABT1XU56_9SPHN</name>
<protein>
    <submittedName>
        <fullName evidence="2">Uncharacterized protein</fullName>
    </submittedName>
</protein>
<sequence>MVYRTSKKSALGCAILAAALSIATIILTPIGPILVYGWLVPLISPVIPKPDGVPSRANAEYHWKGFGLVWYWEDRVSGGCARWFASEFFDEPVRGIDVFEGGKNCDEGELTMSRLSFSDQTTLGTIENEWPYEKCPFSLSDASIRRYITQIEEVREATSGRIEAKMLMEMRDEIMQIDRLGLSAEQYGCRVDQE</sequence>
<evidence type="ECO:0000256" key="1">
    <source>
        <dbReference type="SAM" id="Phobius"/>
    </source>
</evidence>
<dbReference type="EMBL" id="JANKHH010000008">
    <property type="protein sequence ID" value="MCR2835205.1"/>
    <property type="molecule type" value="Genomic_DNA"/>
</dbReference>
<dbReference type="RefSeq" id="WP_257597095.1">
    <property type="nucleotide sequence ID" value="NZ_JANKHH010000008.1"/>
</dbReference>
<comment type="caution">
    <text evidence="2">The sequence shown here is derived from an EMBL/GenBank/DDBJ whole genome shotgun (WGS) entry which is preliminary data.</text>
</comment>